<evidence type="ECO:0000259" key="2">
    <source>
        <dbReference type="Pfam" id="PF16403"/>
    </source>
</evidence>
<dbReference type="Pfam" id="PF16403">
    <property type="entry name" value="Bact_surface_Ig-like"/>
    <property type="match status" value="1"/>
</dbReference>
<reference evidence="3" key="1">
    <citation type="submission" date="2018-06" db="EMBL/GenBank/DDBJ databases">
        <authorList>
            <person name="Zhirakovskaya E."/>
        </authorList>
    </citation>
    <scope>NUCLEOTIDE SEQUENCE</scope>
</reference>
<proteinExistence type="predicted"/>
<dbReference type="EMBL" id="UOEV01000047">
    <property type="protein sequence ID" value="VAW32419.1"/>
    <property type="molecule type" value="Genomic_DNA"/>
</dbReference>
<feature type="non-terminal residue" evidence="3">
    <location>
        <position position="1"/>
    </location>
</feature>
<feature type="region of interest" description="Disordered" evidence="1">
    <location>
        <begin position="539"/>
        <end position="622"/>
    </location>
</feature>
<evidence type="ECO:0000256" key="1">
    <source>
        <dbReference type="SAM" id="MobiDB-lite"/>
    </source>
</evidence>
<feature type="compositionally biased region" description="Low complexity" evidence="1">
    <location>
        <begin position="539"/>
        <end position="565"/>
    </location>
</feature>
<feature type="domain" description="Pesticidal crystal protein Cry22Aa Ig-like" evidence="2">
    <location>
        <begin position="460"/>
        <end position="538"/>
    </location>
</feature>
<dbReference type="AlphaFoldDB" id="A0A3B0V6F7"/>
<evidence type="ECO:0000313" key="3">
    <source>
        <dbReference type="EMBL" id="VAW32419.1"/>
    </source>
</evidence>
<organism evidence="3">
    <name type="scientific">hydrothermal vent metagenome</name>
    <dbReference type="NCBI Taxonomy" id="652676"/>
    <lineage>
        <taxon>unclassified sequences</taxon>
        <taxon>metagenomes</taxon>
        <taxon>ecological metagenomes</taxon>
    </lineage>
</organism>
<feature type="compositionally biased region" description="Polar residues" evidence="1">
    <location>
        <begin position="566"/>
        <end position="613"/>
    </location>
</feature>
<dbReference type="InterPro" id="IPR032179">
    <property type="entry name" value="Cry22Aa_Ig-like"/>
</dbReference>
<protein>
    <recommendedName>
        <fullName evidence="2">Pesticidal crystal protein Cry22Aa Ig-like domain-containing protein</fullName>
    </recommendedName>
</protein>
<name>A0A3B0V6F7_9ZZZZ</name>
<accession>A0A3B0V6F7</accession>
<sequence>TGYQNTANGQSTLVYNITGYNNTANGMDALLYNTSATSTTAIGQAAAQGTASYNAGYLTAIGAGSLYSITTGAENNTALGYNSGYGVTTGANNLLLGYKAGDNLTTGSNNIVVGYNIDTPAVDSANTLNIGNLIYATGVDGTGTTLSSGSVGIGTTTPISTLTVVGSGCFSVGAGATLACGTTPGNIYYTTANTGNYDVAERYKTYDTSLQKGDVITFDTTHPFAVEKASSPKVSFIGVVSSNPGILLGGADASMATSTSVPVALSGRVPVKVSIANGNISVGDRLTISSSTPGVAVKLVGSGSYLGEALERYSGNASGTIFAFINPGMYYGDISVKTATTTSKGVESESLVSMLGKIGASFSDAVLHVKKLAADTFYAVNIFSKSIKTDNATVGSATHPAGITLYDTVTGKPYCLSIANGVSTSVPGVCKEIKVSGSEFASSTGNTSTTTAGNGGVLTLKLKGETLTKLLIGSKYTEEGATVSGGTGTTTYNIYVNGSLTATSSPWIDTSASQTYILTYSAKDGVGDLVSVTRTVSVGGTASSTSTGASTGTGNTNGVSGSTSGKQEYSTGNATSTKSINTGSGTKNSIGEGTKVSTSTNSTASISGKNTFAETKDGNSSDNGVVTVSTTYSSTIKGDNTIVSTSTASSSNDK</sequence>
<gene>
    <name evidence="3" type="ORF">MNBD_CPR01-90</name>
</gene>